<proteinExistence type="predicted"/>
<keyword evidence="2" id="KW-1133">Transmembrane helix</keyword>
<evidence type="ECO:0000256" key="2">
    <source>
        <dbReference type="SAM" id="Phobius"/>
    </source>
</evidence>
<feature type="transmembrane region" description="Helical" evidence="2">
    <location>
        <begin position="142"/>
        <end position="162"/>
    </location>
</feature>
<organism evidence="3 4">
    <name type="scientific">Pelatocladus maniniholoensis HA4357-MV3</name>
    <dbReference type="NCBI Taxonomy" id="1117104"/>
    <lineage>
        <taxon>Bacteria</taxon>
        <taxon>Bacillati</taxon>
        <taxon>Cyanobacteriota</taxon>
        <taxon>Cyanophyceae</taxon>
        <taxon>Nostocales</taxon>
        <taxon>Nostocaceae</taxon>
        <taxon>Pelatocladus</taxon>
    </lineage>
</organism>
<keyword evidence="2" id="KW-0472">Membrane</keyword>
<dbReference type="EMBL" id="JAHHHW010000127">
    <property type="protein sequence ID" value="MBW4434315.1"/>
    <property type="molecule type" value="Genomic_DNA"/>
</dbReference>
<keyword evidence="2" id="KW-0812">Transmembrane</keyword>
<gene>
    <name evidence="3" type="ORF">KME28_22015</name>
</gene>
<feature type="compositionally biased region" description="Polar residues" evidence="1">
    <location>
        <begin position="9"/>
        <end position="27"/>
    </location>
</feature>
<dbReference type="Pfam" id="PF20538">
    <property type="entry name" value="DUF6753"/>
    <property type="match status" value="1"/>
</dbReference>
<reference evidence="3" key="1">
    <citation type="submission" date="2021-05" db="EMBL/GenBank/DDBJ databases">
        <authorList>
            <person name="Pietrasiak N."/>
            <person name="Ward R."/>
            <person name="Stajich J.E."/>
            <person name="Kurbessoian T."/>
        </authorList>
    </citation>
    <scope>NUCLEOTIDE SEQUENCE</scope>
    <source>
        <strain evidence="3">HA4357-MV3</strain>
    </source>
</reference>
<dbReference type="Proteomes" id="UP000813215">
    <property type="component" value="Unassembled WGS sequence"/>
</dbReference>
<accession>A0A9E3HCK5</accession>
<protein>
    <submittedName>
        <fullName evidence="3">Uncharacterized protein</fullName>
    </submittedName>
</protein>
<sequence>MSETKVDKNSQTTTASQPKSADKSVSPSVNKLLSEALEGKSEAFKRQVVDFALSCGLSQDDPLFLILIATGRLEAMLENAPDTLQALFQHWNQDLVKTLELVEQVTVERQKVAIERSAYALIHKTLLQEGKNILTSVTPATILLLLILGFGFIMGLVVPSWINSPIMGMLGGGYTQVQSSSLTWKELEAMKWATSKEGKFAKDLINWNRGYLDNGDCIKDTQKLGVVLSYYERKAKSGHCLIWAVPPEKRKFVD</sequence>
<name>A0A9E3HCK5_9NOST</name>
<comment type="caution">
    <text evidence="3">The sequence shown here is derived from an EMBL/GenBank/DDBJ whole genome shotgun (WGS) entry which is preliminary data.</text>
</comment>
<dbReference type="InterPro" id="IPR046641">
    <property type="entry name" value="DUF6753"/>
</dbReference>
<reference evidence="3" key="2">
    <citation type="journal article" date="2022" name="Microbiol. Resour. Announc.">
        <title>Metagenome Sequencing to Explore Phylogenomics of Terrestrial Cyanobacteria.</title>
        <authorList>
            <person name="Ward R.D."/>
            <person name="Stajich J.E."/>
            <person name="Johansen J.R."/>
            <person name="Huntemann M."/>
            <person name="Clum A."/>
            <person name="Foster B."/>
            <person name="Foster B."/>
            <person name="Roux S."/>
            <person name="Palaniappan K."/>
            <person name="Varghese N."/>
            <person name="Mukherjee S."/>
            <person name="Reddy T.B.K."/>
            <person name="Daum C."/>
            <person name="Copeland A."/>
            <person name="Chen I.A."/>
            <person name="Ivanova N.N."/>
            <person name="Kyrpides N.C."/>
            <person name="Shapiro N."/>
            <person name="Eloe-Fadrosh E.A."/>
            <person name="Pietrasiak N."/>
        </authorList>
    </citation>
    <scope>NUCLEOTIDE SEQUENCE</scope>
    <source>
        <strain evidence="3">HA4357-MV3</strain>
    </source>
</reference>
<feature type="region of interest" description="Disordered" evidence="1">
    <location>
        <begin position="1"/>
        <end position="27"/>
    </location>
</feature>
<evidence type="ECO:0000313" key="4">
    <source>
        <dbReference type="Proteomes" id="UP000813215"/>
    </source>
</evidence>
<evidence type="ECO:0000256" key="1">
    <source>
        <dbReference type="SAM" id="MobiDB-lite"/>
    </source>
</evidence>
<dbReference type="AlphaFoldDB" id="A0A9E3HCK5"/>
<evidence type="ECO:0000313" key="3">
    <source>
        <dbReference type="EMBL" id="MBW4434315.1"/>
    </source>
</evidence>